<sequence length="227" mass="23465">MISNDTQERLAGLGITRLPSIELMTTPLMAAAAGLGTGLSLIVAIGAQNAYVLRQGVRREHVGPIVAICGASDAVLIAAGVGGLGALVRSMPTAVTVIAWIGAAFLVTYGVLAARRAWKQKDHLAAEGTAETSLRTAVLTCLALTWLNPHVYLDTVLLLGTVGSSYGTTHWYFAAGAVTGSILWFSGLGFGAGRLGKVLARPKAWRVLDGVIALTMITLGVAMAARA</sequence>
<reference evidence="7 8" key="1">
    <citation type="submission" date="2020-02" db="EMBL/GenBank/DDBJ databases">
        <title>Acidophilic actinobacteria isolated from forest soil.</title>
        <authorList>
            <person name="Golinska P."/>
        </authorList>
    </citation>
    <scope>NUCLEOTIDE SEQUENCE [LARGE SCALE GENOMIC DNA]</scope>
    <source>
        <strain evidence="7 8">NL8</strain>
    </source>
</reference>
<dbReference type="PANTHER" id="PTHR30086">
    <property type="entry name" value="ARGININE EXPORTER PROTEIN ARGO"/>
    <property type="match status" value="1"/>
</dbReference>
<evidence type="ECO:0000256" key="5">
    <source>
        <dbReference type="ARBA" id="ARBA00023136"/>
    </source>
</evidence>
<dbReference type="EMBL" id="JAAFYZ010000101">
    <property type="protein sequence ID" value="MBS2550405.1"/>
    <property type="molecule type" value="Genomic_DNA"/>
</dbReference>
<keyword evidence="2" id="KW-1003">Cell membrane</keyword>
<keyword evidence="8" id="KW-1185">Reference proteome</keyword>
<proteinExistence type="predicted"/>
<feature type="transmembrane region" description="Helical" evidence="6">
    <location>
        <begin position="204"/>
        <end position="225"/>
    </location>
</feature>
<comment type="subcellular location">
    <subcellularLocation>
        <location evidence="1">Cell membrane</location>
        <topology evidence="1">Multi-pass membrane protein</topology>
    </subcellularLocation>
</comment>
<feature type="transmembrane region" description="Helical" evidence="6">
    <location>
        <begin position="133"/>
        <end position="151"/>
    </location>
</feature>
<organism evidence="7 8">
    <name type="scientific">Catenulispora pinistramenti</name>
    <dbReference type="NCBI Taxonomy" id="2705254"/>
    <lineage>
        <taxon>Bacteria</taxon>
        <taxon>Bacillati</taxon>
        <taxon>Actinomycetota</taxon>
        <taxon>Actinomycetes</taxon>
        <taxon>Catenulisporales</taxon>
        <taxon>Catenulisporaceae</taxon>
        <taxon>Catenulispora</taxon>
    </lineage>
</organism>
<evidence type="ECO:0000256" key="4">
    <source>
        <dbReference type="ARBA" id="ARBA00022989"/>
    </source>
</evidence>
<name>A0ABS5KWL7_9ACTN</name>
<feature type="transmembrane region" description="Helical" evidence="6">
    <location>
        <begin position="65"/>
        <end position="88"/>
    </location>
</feature>
<comment type="caution">
    <text evidence="7">The sequence shown here is derived from an EMBL/GenBank/DDBJ whole genome shotgun (WGS) entry which is preliminary data.</text>
</comment>
<dbReference type="InterPro" id="IPR001123">
    <property type="entry name" value="LeuE-type"/>
</dbReference>
<feature type="transmembrane region" description="Helical" evidence="6">
    <location>
        <begin position="171"/>
        <end position="192"/>
    </location>
</feature>
<evidence type="ECO:0000256" key="2">
    <source>
        <dbReference type="ARBA" id="ARBA00022475"/>
    </source>
</evidence>
<evidence type="ECO:0000313" key="7">
    <source>
        <dbReference type="EMBL" id="MBS2550405.1"/>
    </source>
</evidence>
<dbReference type="Proteomes" id="UP000730482">
    <property type="component" value="Unassembled WGS sequence"/>
</dbReference>
<evidence type="ECO:0000313" key="8">
    <source>
        <dbReference type="Proteomes" id="UP000730482"/>
    </source>
</evidence>
<evidence type="ECO:0000256" key="1">
    <source>
        <dbReference type="ARBA" id="ARBA00004651"/>
    </source>
</evidence>
<keyword evidence="4 6" id="KW-1133">Transmembrane helix</keyword>
<dbReference type="PANTHER" id="PTHR30086:SF20">
    <property type="entry name" value="ARGININE EXPORTER PROTEIN ARGO-RELATED"/>
    <property type="match status" value="1"/>
</dbReference>
<gene>
    <name evidence="7" type="ORF">KGQ19_26400</name>
</gene>
<protein>
    <submittedName>
        <fullName evidence="7">Amino acid transporter</fullName>
    </submittedName>
</protein>
<evidence type="ECO:0000256" key="3">
    <source>
        <dbReference type="ARBA" id="ARBA00022692"/>
    </source>
</evidence>
<keyword evidence="3 6" id="KW-0812">Transmembrane</keyword>
<feature type="transmembrane region" description="Helical" evidence="6">
    <location>
        <begin position="94"/>
        <end position="112"/>
    </location>
</feature>
<dbReference type="Pfam" id="PF01810">
    <property type="entry name" value="LysE"/>
    <property type="match status" value="1"/>
</dbReference>
<evidence type="ECO:0000256" key="6">
    <source>
        <dbReference type="SAM" id="Phobius"/>
    </source>
</evidence>
<keyword evidence="5 6" id="KW-0472">Membrane</keyword>
<accession>A0ABS5KWL7</accession>
<feature type="transmembrane region" description="Helical" evidence="6">
    <location>
        <begin position="28"/>
        <end position="53"/>
    </location>
</feature>